<dbReference type="HOGENOM" id="CLU_075049_0_1_6"/>
<dbReference type="OrthoDB" id="6191410at2"/>
<dbReference type="RefSeq" id="WP_013835239.1">
    <property type="nucleotide sequence ID" value="NC_015581.1"/>
</dbReference>
<evidence type="ECO:0000313" key="2">
    <source>
        <dbReference type="EMBL" id="AEG31460.1"/>
    </source>
</evidence>
<dbReference type="AlphaFoldDB" id="F6DC74"/>
<reference evidence="2 3" key="1">
    <citation type="submission" date="2011-05" db="EMBL/GenBank/DDBJ databases">
        <title>Complete sequence of Thioalkalimicrobium cyclicum ALM1.</title>
        <authorList>
            <consortium name="US DOE Joint Genome Institute"/>
            <person name="Lucas S."/>
            <person name="Han J."/>
            <person name="Lapidus A."/>
            <person name="Cheng J.-F."/>
            <person name="Goodwin L."/>
            <person name="Pitluck S."/>
            <person name="Peters L."/>
            <person name="Mikhailova N."/>
            <person name="Davenport K."/>
            <person name="Han C."/>
            <person name="Tapia R."/>
            <person name="Land M."/>
            <person name="Hauser L."/>
            <person name="Kyrpides N."/>
            <person name="Ivanova N."/>
            <person name="Pagani I."/>
            <person name="Kappler U."/>
            <person name="Woyke T."/>
        </authorList>
    </citation>
    <scope>NUCLEOTIDE SEQUENCE [LARGE SCALE GENOMIC DNA]</scope>
    <source>
        <strain evidence="3">DSM 14477 / JCM 11371 / ALM1</strain>
    </source>
</reference>
<evidence type="ECO:0000313" key="3">
    <source>
        <dbReference type="Proteomes" id="UP000009232"/>
    </source>
</evidence>
<dbReference type="EMBL" id="CP002776">
    <property type="protein sequence ID" value="AEG31460.1"/>
    <property type="molecule type" value="Genomic_DNA"/>
</dbReference>
<dbReference type="Gene3D" id="3.40.50.150">
    <property type="entry name" value="Vaccinia Virus protein VP39"/>
    <property type="match status" value="1"/>
</dbReference>
<dbReference type="KEGG" id="tcy:Thicy_0688"/>
<dbReference type="InterPro" id="IPR029063">
    <property type="entry name" value="SAM-dependent_MTases_sf"/>
</dbReference>
<dbReference type="Pfam" id="PF08241">
    <property type="entry name" value="Methyltransf_11"/>
    <property type="match status" value="1"/>
</dbReference>
<dbReference type="GO" id="GO:0008757">
    <property type="term" value="F:S-adenosylmethionine-dependent methyltransferase activity"/>
    <property type="evidence" value="ECO:0007669"/>
    <property type="project" value="InterPro"/>
</dbReference>
<proteinExistence type="predicted"/>
<dbReference type="eggNOG" id="COG2226">
    <property type="taxonomic scope" value="Bacteria"/>
</dbReference>
<keyword evidence="3" id="KW-1185">Reference proteome</keyword>
<dbReference type="Proteomes" id="UP000009232">
    <property type="component" value="Chromosome"/>
</dbReference>
<dbReference type="SUPFAM" id="SSF53335">
    <property type="entry name" value="S-adenosyl-L-methionine-dependent methyltransferases"/>
    <property type="match status" value="1"/>
</dbReference>
<evidence type="ECO:0000259" key="1">
    <source>
        <dbReference type="Pfam" id="PF08241"/>
    </source>
</evidence>
<dbReference type="InterPro" id="IPR013216">
    <property type="entry name" value="Methyltransf_11"/>
</dbReference>
<feature type="domain" description="Methyltransferase type 11" evidence="1">
    <location>
        <begin position="83"/>
        <end position="136"/>
    </location>
</feature>
<protein>
    <recommendedName>
        <fullName evidence="1">Methyltransferase type 11 domain-containing protein</fullName>
    </recommendedName>
</protein>
<dbReference type="STRING" id="717773.Thicy_0688"/>
<sequence length="270" mass="31221">MSLELRDIESHVGFQRYLLRWFKTPFGKQALTLERALLDEHLNTLFGYYLVQMGRVSHASLLATSRIKNHILVDETLTRSEAITERIVLANLMAQPFAASSLDLILLPHTLESTIDPYRFIRYVDELIRADGHLVITGFNPMSCLVLRQRLGRDKSRWRAAHIIKMERLVDWLRLLGYEIIVKEYSSSRCFESKITDKIRPFYRYVHRLGRPFSKLGLSLAQSYIVVAKKQQWVPLQPRKAHQFTEWVSGANPAVAQSRHSSSPSNSKSK</sequence>
<name>F6DC74_THICA</name>
<gene>
    <name evidence="2" type="ordered locus">Thicy_0688</name>
</gene>
<organism evidence="2 3">
    <name type="scientific">Thiomicrospira cyclica (strain DSM 14477 / JCM 11371 / ALM1)</name>
    <name type="common">Thioalkalimicrobium cyclicum</name>
    <dbReference type="NCBI Taxonomy" id="717773"/>
    <lineage>
        <taxon>Bacteria</taxon>
        <taxon>Pseudomonadati</taxon>
        <taxon>Pseudomonadota</taxon>
        <taxon>Gammaproteobacteria</taxon>
        <taxon>Thiotrichales</taxon>
        <taxon>Piscirickettsiaceae</taxon>
        <taxon>Thiomicrospira</taxon>
    </lineage>
</organism>
<accession>F6DC74</accession>